<organism evidence="1 2">
    <name type="scientific">Eretmocerus hayati</name>
    <dbReference type="NCBI Taxonomy" id="131215"/>
    <lineage>
        <taxon>Eukaryota</taxon>
        <taxon>Metazoa</taxon>
        <taxon>Ecdysozoa</taxon>
        <taxon>Arthropoda</taxon>
        <taxon>Hexapoda</taxon>
        <taxon>Insecta</taxon>
        <taxon>Pterygota</taxon>
        <taxon>Neoptera</taxon>
        <taxon>Endopterygota</taxon>
        <taxon>Hymenoptera</taxon>
        <taxon>Apocrita</taxon>
        <taxon>Proctotrupomorpha</taxon>
        <taxon>Chalcidoidea</taxon>
        <taxon>Aphelinidae</taxon>
        <taxon>Aphelininae</taxon>
        <taxon>Eretmocerus</taxon>
    </lineage>
</organism>
<keyword evidence="2" id="KW-1185">Reference proteome</keyword>
<proteinExistence type="predicted"/>
<gene>
    <name evidence="1" type="ORF">QAD02_018159</name>
</gene>
<protein>
    <submittedName>
        <fullName evidence="1">Uncharacterized protein</fullName>
    </submittedName>
</protein>
<evidence type="ECO:0000313" key="1">
    <source>
        <dbReference type="EMBL" id="KAJ8682367.1"/>
    </source>
</evidence>
<sequence>MSCSVCVHTNIAGSVESWVQHSLTYAHNRHRIIAEGNPGNFFLPIDPNFDIEAALMELKVVALVVKENLAYSERDPLVAWSEAHAPEAAGVPNMRMSRLKATKLAVEVMGRYERERLVAFLNSHL</sequence>
<evidence type="ECO:0000313" key="2">
    <source>
        <dbReference type="Proteomes" id="UP001239111"/>
    </source>
</evidence>
<reference evidence="1" key="1">
    <citation type="submission" date="2023-04" db="EMBL/GenBank/DDBJ databases">
        <title>A chromosome-level genome assembly of the parasitoid wasp Eretmocerus hayati.</title>
        <authorList>
            <person name="Zhong Y."/>
            <person name="Liu S."/>
            <person name="Liu Y."/>
        </authorList>
    </citation>
    <scope>NUCLEOTIDE SEQUENCE</scope>
    <source>
        <strain evidence="1">ZJU_SS_LIU_2023</strain>
    </source>
</reference>
<accession>A0ACC2PFW4</accession>
<name>A0ACC2PFW4_9HYME</name>
<comment type="caution">
    <text evidence="1">The sequence shown here is derived from an EMBL/GenBank/DDBJ whole genome shotgun (WGS) entry which is preliminary data.</text>
</comment>
<dbReference type="Proteomes" id="UP001239111">
    <property type="component" value="Chromosome 1"/>
</dbReference>
<dbReference type="EMBL" id="CM056741">
    <property type="protein sequence ID" value="KAJ8682367.1"/>
    <property type="molecule type" value="Genomic_DNA"/>
</dbReference>